<dbReference type="InterPro" id="IPR003607">
    <property type="entry name" value="HD/PDEase_dom"/>
</dbReference>
<evidence type="ECO:0000259" key="1">
    <source>
        <dbReference type="PROSITE" id="PS51831"/>
    </source>
</evidence>
<dbReference type="InterPro" id="IPR006674">
    <property type="entry name" value="HD_domain"/>
</dbReference>
<dbReference type="OrthoDB" id="9797344at2"/>
<dbReference type="AlphaFoldDB" id="A0A429ZIN8"/>
<dbReference type="PANTHER" id="PTHR33594">
    <property type="entry name" value="SUPERFAMILY HYDROLASE, PUTATIVE (AFU_ORTHOLOGUE AFUA_1G03035)-RELATED"/>
    <property type="match status" value="1"/>
</dbReference>
<accession>A0A429ZIN8</accession>
<dbReference type="PROSITE" id="PS51831">
    <property type="entry name" value="HD"/>
    <property type="match status" value="1"/>
</dbReference>
<dbReference type="Gene3D" id="1.10.472.50">
    <property type="entry name" value="HD-domain/PDEase-like"/>
    <property type="match status" value="1"/>
</dbReference>
<sequence>MNQSEQLVNIKAYAEQVLAGDASGHSMDHIERVVKMAERLAESETCDLFLIQAAAYLHDVTDDKLVPDVLVAEQELNSFLQEIQLTSQQIAEIADIIENVSFSHSLGKEPVVLSIEAQIVQDADRLDAIGATGIARTFYYGGKTGHKIHDPAILPRDLQSKAEYRVNETVINHFYEKLLKIPSLLNTTLAQEIGKERLKMMEDFLRAFMKEWSGN</sequence>
<dbReference type="EMBL" id="NGJU01000018">
    <property type="protein sequence ID" value="RST93543.1"/>
    <property type="molecule type" value="Genomic_DNA"/>
</dbReference>
<organism evidence="2 3">
    <name type="scientific">Vagococcus salmoninarum</name>
    <dbReference type="NCBI Taxonomy" id="2739"/>
    <lineage>
        <taxon>Bacteria</taxon>
        <taxon>Bacillati</taxon>
        <taxon>Bacillota</taxon>
        <taxon>Bacilli</taxon>
        <taxon>Lactobacillales</taxon>
        <taxon>Enterococcaceae</taxon>
        <taxon>Vagococcus</taxon>
    </lineage>
</organism>
<dbReference type="GO" id="GO:0016787">
    <property type="term" value="F:hydrolase activity"/>
    <property type="evidence" value="ECO:0007669"/>
    <property type="project" value="UniProtKB-KW"/>
</dbReference>
<proteinExistence type="predicted"/>
<name>A0A429ZIN8_9ENTE</name>
<dbReference type="SUPFAM" id="SSF109604">
    <property type="entry name" value="HD-domain/PDEase-like"/>
    <property type="match status" value="1"/>
</dbReference>
<dbReference type="Pfam" id="PF01966">
    <property type="entry name" value="HD"/>
    <property type="match status" value="1"/>
</dbReference>
<protein>
    <submittedName>
        <fullName evidence="2">Metal-dependent phosphohydrolase</fullName>
    </submittedName>
</protein>
<keyword evidence="2" id="KW-0378">Hydrolase</keyword>
<evidence type="ECO:0000313" key="3">
    <source>
        <dbReference type="Proteomes" id="UP000287239"/>
    </source>
</evidence>
<evidence type="ECO:0000313" key="2">
    <source>
        <dbReference type="EMBL" id="RST93543.1"/>
    </source>
</evidence>
<gene>
    <name evidence="2" type="ORF">CBF35_11695</name>
</gene>
<dbReference type="CDD" id="cd00077">
    <property type="entry name" value="HDc"/>
    <property type="match status" value="1"/>
</dbReference>
<dbReference type="RefSeq" id="WP_126781305.1">
    <property type="nucleotide sequence ID" value="NZ_JBQDMR010000008.1"/>
</dbReference>
<dbReference type="PANTHER" id="PTHR33594:SF1">
    <property type="entry name" value="HD_PDEASE DOMAIN-CONTAINING PROTEIN"/>
    <property type="match status" value="1"/>
</dbReference>
<feature type="domain" description="HD" evidence="1">
    <location>
        <begin position="26"/>
        <end position="129"/>
    </location>
</feature>
<comment type="caution">
    <text evidence="2">The sequence shown here is derived from an EMBL/GenBank/DDBJ whole genome shotgun (WGS) entry which is preliminary data.</text>
</comment>
<dbReference type="SMART" id="SM00471">
    <property type="entry name" value="HDc"/>
    <property type="match status" value="1"/>
</dbReference>
<keyword evidence="3" id="KW-1185">Reference proteome</keyword>
<reference evidence="2 3" key="1">
    <citation type="submission" date="2017-05" db="EMBL/GenBank/DDBJ databases">
        <title>Vagococcus spp. assemblies.</title>
        <authorList>
            <person name="Gulvik C.A."/>
        </authorList>
    </citation>
    <scope>NUCLEOTIDE SEQUENCE [LARGE SCALE GENOMIC DNA]</scope>
    <source>
        <strain evidence="2 3">NCFB 2777</strain>
    </source>
</reference>
<dbReference type="Gene3D" id="1.20.58.1910">
    <property type="match status" value="1"/>
</dbReference>
<dbReference type="GeneID" id="98569002"/>
<dbReference type="Proteomes" id="UP000287239">
    <property type="component" value="Unassembled WGS sequence"/>
</dbReference>